<comment type="caution">
    <text evidence="2">The sequence shown here is derived from an EMBL/GenBank/DDBJ whole genome shotgun (WGS) entry which is preliminary data.</text>
</comment>
<evidence type="ECO:0000256" key="1">
    <source>
        <dbReference type="SAM" id="MobiDB-lite"/>
    </source>
</evidence>
<feature type="compositionally biased region" description="Basic residues" evidence="1">
    <location>
        <begin position="1"/>
        <end position="12"/>
    </location>
</feature>
<protein>
    <submittedName>
        <fullName evidence="2">Uncharacterized protein</fullName>
    </submittedName>
</protein>
<gene>
    <name evidence="2" type="ORF">LTR24_002408</name>
</gene>
<dbReference type="Proteomes" id="UP001345013">
    <property type="component" value="Unassembled WGS sequence"/>
</dbReference>
<reference evidence="2 3" key="1">
    <citation type="submission" date="2023-08" db="EMBL/GenBank/DDBJ databases">
        <title>Black Yeasts Isolated from many extreme environments.</title>
        <authorList>
            <person name="Coleine C."/>
            <person name="Stajich J.E."/>
            <person name="Selbmann L."/>
        </authorList>
    </citation>
    <scope>NUCLEOTIDE SEQUENCE [LARGE SCALE GENOMIC DNA]</scope>
    <source>
        <strain evidence="2 3">CCFEE 5885</strain>
    </source>
</reference>
<evidence type="ECO:0000313" key="3">
    <source>
        <dbReference type="Proteomes" id="UP001345013"/>
    </source>
</evidence>
<organism evidence="2 3">
    <name type="scientific">Lithohypha guttulata</name>
    <dbReference type="NCBI Taxonomy" id="1690604"/>
    <lineage>
        <taxon>Eukaryota</taxon>
        <taxon>Fungi</taxon>
        <taxon>Dikarya</taxon>
        <taxon>Ascomycota</taxon>
        <taxon>Pezizomycotina</taxon>
        <taxon>Eurotiomycetes</taxon>
        <taxon>Chaetothyriomycetidae</taxon>
        <taxon>Chaetothyriales</taxon>
        <taxon>Trichomeriaceae</taxon>
        <taxon>Lithohypha</taxon>
    </lineage>
</organism>
<accession>A0ABR0KIX5</accession>
<keyword evidence="3" id="KW-1185">Reference proteome</keyword>
<feature type="region of interest" description="Disordered" evidence="1">
    <location>
        <begin position="1"/>
        <end position="53"/>
    </location>
</feature>
<evidence type="ECO:0000313" key="2">
    <source>
        <dbReference type="EMBL" id="KAK5096967.1"/>
    </source>
</evidence>
<feature type="compositionally biased region" description="Basic residues" evidence="1">
    <location>
        <begin position="33"/>
        <end position="51"/>
    </location>
</feature>
<proteinExistence type="predicted"/>
<name>A0ABR0KIX5_9EURO</name>
<sequence>MPKEKKRARKEARKAGRYEDLGLVDVRGNPVSRSHKPRKQNGGKKKKRPKSKILYFMLLPIPSETELREAQQQLQMGSMP</sequence>
<dbReference type="EMBL" id="JAVRRG010000020">
    <property type="protein sequence ID" value="KAK5096967.1"/>
    <property type="molecule type" value="Genomic_DNA"/>
</dbReference>